<dbReference type="Proteomes" id="UP000193303">
    <property type="component" value="Unassembled WGS sequence"/>
</dbReference>
<evidence type="ECO:0000313" key="1">
    <source>
        <dbReference type="EMBL" id="OSI24630.1"/>
    </source>
</evidence>
<sequence length="142" mass="15550">MEKPALLRAEIEKHLPELAENPDKLAMFVTNGRVLATKGTLSHATEYTLSIVITDFTADVDVLNAVIIGWLREYQADVVGPGYVNPKAYTFEVDILNGTSVDILIELKLTERARTVIDGAGNVSIDHPQNAGYQDLSNILRG</sequence>
<protein>
    <recommendedName>
        <fullName evidence="3">Phage tail protein</fullName>
    </recommendedName>
</protein>
<dbReference type="AlphaFoldDB" id="A0A1X3DKF0"/>
<name>A0A1X3DKF0_9NEIS</name>
<gene>
    <name evidence="1" type="ORF">BV912_01895</name>
</gene>
<organism evidence="1 2">
    <name type="scientific">Neisseria dumasiana</name>
    <dbReference type="NCBI Taxonomy" id="1931275"/>
    <lineage>
        <taxon>Bacteria</taxon>
        <taxon>Pseudomonadati</taxon>
        <taxon>Pseudomonadota</taxon>
        <taxon>Betaproteobacteria</taxon>
        <taxon>Neisseriales</taxon>
        <taxon>Neisseriaceae</taxon>
        <taxon>Neisseria</taxon>
    </lineage>
</organism>
<dbReference type="InterPro" id="IPR009678">
    <property type="entry name" value="Phage_tail_completion_R"/>
</dbReference>
<evidence type="ECO:0008006" key="3">
    <source>
        <dbReference type="Google" id="ProtNLM"/>
    </source>
</evidence>
<proteinExistence type="predicted"/>
<reference evidence="2" key="1">
    <citation type="submission" date="2017-01" db="EMBL/GenBank/DDBJ databases">
        <authorList>
            <person name="Mah S.A."/>
            <person name="Swanson W.J."/>
            <person name="Moy G.W."/>
            <person name="Vacquier V.D."/>
        </authorList>
    </citation>
    <scope>NUCLEOTIDE SEQUENCE [LARGE SCALE GENOMIC DNA]</scope>
    <source>
        <strain evidence="2">124861</strain>
    </source>
</reference>
<dbReference type="EMBL" id="MTAB01000003">
    <property type="protein sequence ID" value="OSI24630.1"/>
    <property type="molecule type" value="Genomic_DNA"/>
</dbReference>
<accession>A0A1X3DKF0</accession>
<evidence type="ECO:0000313" key="2">
    <source>
        <dbReference type="Proteomes" id="UP000193303"/>
    </source>
</evidence>
<comment type="caution">
    <text evidence="1">The sequence shown here is derived from an EMBL/GenBank/DDBJ whole genome shotgun (WGS) entry which is preliminary data.</text>
</comment>
<dbReference type="OrthoDB" id="8564199at2"/>
<dbReference type="Pfam" id="PF06891">
    <property type="entry name" value="P2_Phage_GpR"/>
    <property type="match status" value="1"/>
</dbReference>
<dbReference type="RefSeq" id="WP_085358018.1">
    <property type="nucleotide sequence ID" value="NZ_MTAB01000003.1"/>
</dbReference>